<feature type="domain" description="Tudor" evidence="2">
    <location>
        <begin position="216"/>
        <end position="266"/>
    </location>
</feature>
<dbReference type="InterPro" id="IPR008395">
    <property type="entry name" value="Agenet-like_dom"/>
</dbReference>
<protein>
    <submittedName>
        <fullName evidence="5">Protein AGENET DOMAIN (AGD)-CONTAINING P1</fullName>
    </submittedName>
</protein>
<dbReference type="Pfam" id="PF05641">
    <property type="entry name" value="Agenet"/>
    <property type="match status" value="3"/>
</dbReference>
<feature type="domain" description="Tudor" evidence="2">
    <location>
        <begin position="525"/>
        <end position="593"/>
    </location>
</feature>
<evidence type="ECO:0000256" key="1">
    <source>
        <dbReference type="SAM" id="MobiDB-lite"/>
    </source>
</evidence>
<feature type="domain" description="Agenet" evidence="3">
    <location>
        <begin position="367"/>
        <end position="435"/>
    </location>
</feature>
<proteinExistence type="predicted"/>
<dbReference type="RefSeq" id="XP_056694748.1">
    <property type="nucleotide sequence ID" value="XM_056838770.1"/>
</dbReference>
<keyword evidence="4" id="KW-1185">Reference proteome</keyword>
<dbReference type="SMART" id="SM00333">
    <property type="entry name" value="TUDOR"/>
    <property type="match status" value="3"/>
</dbReference>
<accession>A0ABM3RGK2</accession>
<dbReference type="InterPro" id="IPR002999">
    <property type="entry name" value="Tudor"/>
</dbReference>
<feature type="domain" description="Agenet" evidence="3">
    <location>
        <begin position="525"/>
        <end position="593"/>
    </location>
</feature>
<reference evidence="5" key="2">
    <citation type="submission" date="2025-08" db="UniProtKB">
        <authorList>
            <consortium name="RefSeq"/>
        </authorList>
    </citation>
    <scope>IDENTIFICATION</scope>
    <source>
        <tissue evidence="5">Leaf</tissue>
    </source>
</reference>
<feature type="domain" description="Agenet" evidence="3">
    <location>
        <begin position="106"/>
        <end position="164"/>
    </location>
</feature>
<feature type="region of interest" description="Disordered" evidence="1">
    <location>
        <begin position="503"/>
        <end position="526"/>
    </location>
</feature>
<evidence type="ECO:0000313" key="4">
    <source>
        <dbReference type="Proteomes" id="UP000813463"/>
    </source>
</evidence>
<dbReference type="CDD" id="cd20406">
    <property type="entry name" value="Tudor_Agenet_AtDUF_rpt2_4"/>
    <property type="match status" value="3"/>
</dbReference>
<dbReference type="PANTHER" id="PTHR31917">
    <property type="entry name" value="AGENET DOMAIN-CONTAINING PROTEIN-RELATED"/>
    <property type="match status" value="1"/>
</dbReference>
<feature type="domain" description="Agenet" evidence="3">
    <location>
        <begin position="216"/>
        <end position="284"/>
    </location>
</feature>
<dbReference type="Proteomes" id="UP000813463">
    <property type="component" value="Chromosome 3"/>
</dbReference>
<name>A0ABM3RGK2_SPIOL</name>
<organism evidence="4 5">
    <name type="scientific">Spinacia oleracea</name>
    <name type="common">Spinach</name>
    <dbReference type="NCBI Taxonomy" id="3562"/>
    <lineage>
        <taxon>Eukaryota</taxon>
        <taxon>Viridiplantae</taxon>
        <taxon>Streptophyta</taxon>
        <taxon>Embryophyta</taxon>
        <taxon>Tracheophyta</taxon>
        <taxon>Spermatophyta</taxon>
        <taxon>Magnoliopsida</taxon>
        <taxon>eudicotyledons</taxon>
        <taxon>Gunneridae</taxon>
        <taxon>Pentapetalae</taxon>
        <taxon>Caryophyllales</taxon>
        <taxon>Chenopodiaceae</taxon>
        <taxon>Chenopodioideae</taxon>
        <taxon>Anserineae</taxon>
        <taxon>Spinacia</taxon>
    </lineage>
</organism>
<sequence length="664" mass="77009">MTNPINFTTGDKVEVIKTNSTNSTVSFYPATIILQEISQPNKRKKRKKINKHNYGDYDDDNDEFEEEDVVTVQYQTQLNDIVSYVDRGDIRPLPPESGVSGGGELMGFGVGDNVDVWRGGCWMKGRIFGVLYEGMSYLVEIEGNFDVPIEVRRSCLRVHRDWCNGSWIPPLHFQKDLIKMKSDTISKPERVAAGRTDVNGKRVKIVFRRDKTPMQVKFSPGTVVEVRSDEDGYEGAWYGAIVVGSARVDKFVVEYQTLKTEDEKEFLKEVANEQDIRPCPPEIPQSNRYKAFEEVDAWYNDGWWECVIYEVLDDWKYIVYFASTTEKLIYHHPNLRPRQNWVDGKWVPAFLKSRKEKKIDAENPLQETFREGMLVEVKSDEDGYHRSWYGATIIRLLGMDKFLVEYDSLKTNDENQPLREEVSATDVRPLPPCNLHHGHYKRLEEVDVWCAGGWWIGEIYKVLNRKKYIVQFAFTGNKREVDHSSLRSHQDWIHGKWITSKHRSSDSNLRNSSSERKYNSSEGGRSFGKGEVVEVRSDEPGYEGSWYSAVVVSSTRKGRFLVKYLTLKSEDGRNSLREEVDAQNIRPCPPKIEADGCYFLLEKVDAWHNDGWWTGVISKLLVDSKYMVYFETTKEDLEFDRINLRTHQEWINGKWITANKDTGF</sequence>
<dbReference type="CDD" id="cd20405">
    <property type="entry name" value="Tudor_Agenet_AtDUF_rpt1_3"/>
    <property type="match status" value="3"/>
</dbReference>
<dbReference type="InterPro" id="IPR014002">
    <property type="entry name" value="Agenet_dom_plant"/>
</dbReference>
<feature type="domain" description="Agenet" evidence="3">
    <location>
        <begin position="287"/>
        <end position="343"/>
    </location>
</feature>
<gene>
    <name evidence="5" type="primary">LOC110797461</name>
</gene>
<dbReference type="Gene3D" id="2.30.30.140">
    <property type="match status" value="3"/>
</dbReference>
<evidence type="ECO:0000259" key="2">
    <source>
        <dbReference type="SMART" id="SM00333"/>
    </source>
</evidence>
<evidence type="ECO:0000259" key="3">
    <source>
        <dbReference type="SMART" id="SM00743"/>
    </source>
</evidence>
<reference evidence="4" key="1">
    <citation type="journal article" date="2021" name="Nat. Commun.">
        <title>Genomic analyses provide insights into spinach domestication and the genetic basis of agronomic traits.</title>
        <authorList>
            <person name="Cai X."/>
            <person name="Sun X."/>
            <person name="Xu C."/>
            <person name="Sun H."/>
            <person name="Wang X."/>
            <person name="Ge C."/>
            <person name="Zhang Z."/>
            <person name="Wang Q."/>
            <person name="Fei Z."/>
            <person name="Jiao C."/>
            <person name="Wang Q."/>
        </authorList>
    </citation>
    <scope>NUCLEOTIDE SEQUENCE [LARGE SCALE GENOMIC DNA]</scope>
    <source>
        <strain evidence="4">cv. Varoflay</strain>
    </source>
</reference>
<evidence type="ECO:0000313" key="5">
    <source>
        <dbReference type="RefSeq" id="XP_056694748.1"/>
    </source>
</evidence>
<feature type="domain" description="Agenet" evidence="3">
    <location>
        <begin position="438"/>
        <end position="494"/>
    </location>
</feature>
<feature type="domain" description="Tudor" evidence="2">
    <location>
        <begin position="367"/>
        <end position="435"/>
    </location>
</feature>
<feature type="domain" description="Agenet" evidence="3">
    <location>
        <begin position="596"/>
        <end position="652"/>
    </location>
</feature>
<dbReference type="SMART" id="SM00743">
    <property type="entry name" value="Agenet"/>
    <property type="match status" value="7"/>
</dbReference>
<dbReference type="GeneID" id="110797461"/>
<dbReference type="PANTHER" id="PTHR31917:SF147">
    <property type="entry name" value="AGENET DOMAIN-CONTAINING PROTEIN"/>
    <property type="match status" value="1"/>
</dbReference>